<sequence>MSDQIFDDNSTFISTEMGIKLSKSKIKKKSQQELPHKTREEFRIEEGRRFHNVETLKYFLPNDDEELDRLHLQHYMWRYLWQSNFSAPVDDLLQKEETKVLDIGCGAGSWLFELATEFPLPVFTGTDISPVIPTTIKPRNINFIKGNILDGLPFEDNSIDFVHQRLLLGAYPLDKWQGVVNELVRVLKPGGYLELMEADAELKPLGPNAKRLSDALLALMAEKGQDPHILLKLQSFMEENGQLEEIVKGEKFGPYGKSSGRLGQIGVENHTAFFTNIKPPLMKAMNIPSEEYDELVKAMARELVEYETMIHTVRVYGRKKFIS</sequence>
<accession>A0A9N9B595</accession>
<dbReference type="InterPro" id="IPR041698">
    <property type="entry name" value="Methyltransf_25"/>
</dbReference>
<dbReference type="Pfam" id="PF13649">
    <property type="entry name" value="Methyltransf_25"/>
    <property type="match status" value="1"/>
</dbReference>
<proteinExistence type="predicted"/>
<organism evidence="2 3">
    <name type="scientific">Funneliformis mosseae</name>
    <name type="common">Endomycorrhizal fungus</name>
    <name type="synonym">Glomus mosseae</name>
    <dbReference type="NCBI Taxonomy" id="27381"/>
    <lineage>
        <taxon>Eukaryota</taxon>
        <taxon>Fungi</taxon>
        <taxon>Fungi incertae sedis</taxon>
        <taxon>Mucoromycota</taxon>
        <taxon>Glomeromycotina</taxon>
        <taxon>Glomeromycetes</taxon>
        <taxon>Glomerales</taxon>
        <taxon>Glomeraceae</taxon>
        <taxon>Funneliformis</taxon>
    </lineage>
</organism>
<dbReference type="PANTHER" id="PTHR43591:SF24">
    <property type="entry name" value="2-METHOXY-6-POLYPRENYL-1,4-BENZOQUINOL METHYLASE, MITOCHONDRIAL"/>
    <property type="match status" value="1"/>
</dbReference>
<dbReference type="Gene3D" id="3.40.50.150">
    <property type="entry name" value="Vaccinia Virus protein VP39"/>
    <property type="match status" value="1"/>
</dbReference>
<feature type="domain" description="Methyltransferase" evidence="1">
    <location>
        <begin position="100"/>
        <end position="191"/>
    </location>
</feature>
<reference evidence="2" key="1">
    <citation type="submission" date="2021-06" db="EMBL/GenBank/DDBJ databases">
        <authorList>
            <person name="Kallberg Y."/>
            <person name="Tangrot J."/>
            <person name="Rosling A."/>
        </authorList>
    </citation>
    <scope>NUCLEOTIDE SEQUENCE</scope>
    <source>
        <strain evidence="2">87-6 pot B 2015</strain>
    </source>
</reference>
<dbReference type="Proteomes" id="UP000789375">
    <property type="component" value="Unassembled WGS sequence"/>
</dbReference>
<name>A0A9N9B595_FUNMO</name>
<evidence type="ECO:0000313" key="3">
    <source>
        <dbReference type="Proteomes" id="UP000789375"/>
    </source>
</evidence>
<dbReference type="CDD" id="cd02440">
    <property type="entry name" value="AdoMet_MTases"/>
    <property type="match status" value="1"/>
</dbReference>
<dbReference type="EMBL" id="CAJVPP010001395">
    <property type="protein sequence ID" value="CAG8552912.1"/>
    <property type="molecule type" value="Genomic_DNA"/>
</dbReference>
<dbReference type="PANTHER" id="PTHR43591">
    <property type="entry name" value="METHYLTRANSFERASE"/>
    <property type="match status" value="1"/>
</dbReference>
<keyword evidence="3" id="KW-1185">Reference proteome</keyword>
<protein>
    <submittedName>
        <fullName evidence="2">3573_t:CDS:1</fullName>
    </submittedName>
</protein>
<evidence type="ECO:0000259" key="1">
    <source>
        <dbReference type="Pfam" id="PF13649"/>
    </source>
</evidence>
<gene>
    <name evidence="2" type="ORF">FMOSSE_LOCUS6561</name>
</gene>
<comment type="caution">
    <text evidence="2">The sequence shown here is derived from an EMBL/GenBank/DDBJ whole genome shotgun (WGS) entry which is preliminary data.</text>
</comment>
<evidence type="ECO:0000313" key="2">
    <source>
        <dbReference type="EMBL" id="CAG8552912.1"/>
    </source>
</evidence>
<dbReference type="GO" id="GO:0008168">
    <property type="term" value="F:methyltransferase activity"/>
    <property type="evidence" value="ECO:0007669"/>
    <property type="project" value="TreeGrafter"/>
</dbReference>
<dbReference type="AlphaFoldDB" id="A0A9N9B595"/>
<dbReference type="SUPFAM" id="SSF53335">
    <property type="entry name" value="S-adenosyl-L-methionine-dependent methyltransferases"/>
    <property type="match status" value="1"/>
</dbReference>
<dbReference type="InterPro" id="IPR029063">
    <property type="entry name" value="SAM-dependent_MTases_sf"/>
</dbReference>